<evidence type="ECO:0000256" key="5">
    <source>
        <dbReference type="ARBA" id="ARBA00023242"/>
    </source>
</evidence>
<comment type="subcellular location">
    <subcellularLocation>
        <location evidence="6">Endomembrane system</location>
        <topology evidence="6">Single-pass membrane protein</topology>
    </subcellularLocation>
    <subcellularLocation>
        <location evidence="1">Nucleus membrane</location>
    </subcellularLocation>
</comment>
<evidence type="ECO:0000256" key="2">
    <source>
        <dbReference type="ARBA" id="ARBA00022692"/>
    </source>
</evidence>
<evidence type="ECO:0000256" key="4">
    <source>
        <dbReference type="ARBA" id="ARBA00023136"/>
    </source>
</evidence>
<gene>
    <name evidence="7" type="ORF">K458DRAFT_436312</name>
</gene>
<dbReference type="EMBL" id="MU005618">
    <property type="protein sequence ID" value="KAF2677769.1"/>
    <property type="molecule type" value="Genomic_DNA"/>
</dbReference>
<organism evidence="7 8">
    <name type="scientific">Lentithecium fluviatile CBS 122367</name>
    <dbReference type="NCBI Taxonomy" id="1168545"/>
    <lineage>
        <taxon>Eukaryota</taxon>
        <taxon>Fungi</taxon>
        <taxon>Dikarya</taxon>
        <taxon>Ascomycota</taxon>
        <taxon>Pezizomycotina</taxon>
        <taxon>Dothideomycetes</taxon>
        <taxon>Pleosporomycetidae</taxon>
        <taxon>Pleosporales</taxon>
        <taxon>Massarineae</taxon>
        <taxon>Lentitheciaceae</taxon>
        <taxon>Lentithecium</taxon>
    </lineage>
</organism>
<keyword evidence="2" id="KW-0812">Transmembrane</keyword>
<evidence type="ECO:0008006" key="9">
    <source>
        <dbReference type="Google" id="ProtNLM"/>
    </source>
</evidence>
<sequence length="251" mass="28653">MNPLARSLHITVLDVFEKLTYDIPLYTPPHALTDQLIILGTWLGAVDKHIAKYVELHQNQFYTSRLLKSEKPSSLPWPQSSTSYRTAYLRNFPPKILLHIFSNSGIGSATYLLTILRRNLHAPTPVVGLICDSVPMGAGYRKTYNAFMHSFPSTFLNKFAASALAHTLLVLLFLSVAMARYEHPEDFWRKAILDKSLTGWRDVVAHAEIARERGWDAREVVLEDPPHCNHLKYEPRLYEDLVVRMREGGKV</sequence>
<accession>A0A6G1IIN9</accession>
<evidence type="ECO:0000256" key="1">
    <source>
        <dbReference type="ARBA" id="ARBA00004126"/>
    </source>
</evidence>
<evidence type="ECO:0000313" key="7">
    <source>
        <dbReference type="EMBL" id="KAF2677769.1"/>
    </source>
</evidence>
<proteinExistence type="predicted"/>
<evidence type="ECO:0000256" key="6">
    <source>
        <dbReference type="ARBA" id="ARBA00037847"/>
    </source>
</evidence>
<keyword evidence="8" id="KW-1185">Reference proteome</keyword>
<dbReference type="OrthoDB" id="77878at2759"/>
<dbReference type="PANTHER" id="PTHR12265">
    <property type="entry name" value="TRANSMEMBRANE PROTEIN 53"/>
    <property type="match status" value="1"/>
</dbReference>
<protein>
    <recommendedName>
        <fullName evidence="9">Indole-diterpene biosynthesis protein-like protein PaxU</fullName>
    </recommendedName>
</protein>
<name>A0A6G1IIN9_9PLEO</name>
<keyword evidence="5" id="KW-0539">Nucleus</keyword>
<dbReference type="Proteomes" id="UP000799291">
    <property type="component" value="Unassembled WGS sequence"/>
</dbReference>
<keyword evidence="4" id="KW-0472">Membrane</keyword>
<dbReference type="PANTHER" id="PTHR12265:SF30">
    <property type="entry name" value="TRANSMEMBRANE PROTEIN 53"/>
    <property type="match status" value="1"/>
</dbReference>
<reference evidence="7" key="1">
    <citation type="journal article" date="2020" name="Stud. Mycol.">
        <title>101 Dothideomycetes genomes: a test case for predicting lifestyles and emergence of pathogens.</title>
        <authorList>
            <person name="Haridas S."/>
            <person name="Albert R."/>
            <person name="Binder M."/>
            <person name="Bloem J."/>
            <person name="Labutti K."/>
            <person name="Salamov A."/>
            <person name="Andreopoulos B."/>
            <person name="Baker S."/>
            <person name="Barry K."/>
            <person name="Bills G."/>
            <person name="Bluhm B."/>
            <person name="Cannon C."/>
            <person name="Castanera R."/>
            <person name="Culley D."/>
            <person name="Daum C."/>
            <person name="Ezra D."/>
            <person name="Gonzalez J."/>
            <person name="Henrissat B."/>
            <person name="Kuo A."/>
            <person name="Liang C."/>
            <person name="Lipzen A."/>
            <person name="Lutzoni F."/>
            <person name="Magnuson J."/>
            <person name="Mondo S."/>
            <person name="Nolan M."/>
            <person name="Ohm R."/>
            <person name="Pangilinan J."/>
            <person name="Park H.-J."/>
            <person name="Ramirez L."/>
            <person name="Alfaro M."/>
            <person name="Sun H."/>
            <person name="Tritt A."/>
            <person name="Yoshinaga Y."/>
            <person name="Zwiers L.-H."/>
            <person name="Turgeon B."/>
            <person name="Goodwin S."/>
            <person name="Spatafora J."/>
            <person name="Crous P."/>
            <person name="Grigoriev I."/>
        </authorList>
    </citation>
    <scope>NUCLEOTIDE SEQUENCE</scope>
    <source>
        <strain evidence="7">CBS 122367</strain>
    </source>
</reference>
<dbReference type="InterPro" id="IPR008547">
    <property type="entry name" value="DUF829_TMEM53"/>
</dbReference>
<evidence type="ECO:0000256" key="3">
    <source>
        <dbReference type="ARBA" id="ARBA00022989"/>
    </source>
</evidence>
<evidence type="ECO:0000313" key="8">
    <source>
        <dbReference type="Proteomes" id="UP000799291"/>
    </source>
</evidence>
<dbReference type="AlphaFoldDB" id="A0A6G1IIN9"/>
<keyword evidence="3" id="KW-1133">Transmembrane helix</keyword>
<dbReference type="GO" id="GO:0031965">
    <property type="term" value="C:nuclear membrane"/>
    <property type="evidence" value="ECO:0007669"/>
    <property type="project" value="UniProtKB-SubCell"/>
</dbReference>
<dbReference type="Pfam" id="PF05705">
    <property type="entry name" value="DUF829"/>
    <property type="match status" value="1"/>
</dbReference>